<keyword evidence="2" id="KW-1185">Reference proteome</keyword>
<reference evidence="1 2" key="1">
    <citation type="submission" date="2020-09" db="EMBL/GenBank/DDBJ databases">
        <title>Characterization and genome sequencing of Ruminiclostridium sp. nov. MA18.</title>
        <authorList>
            <person name="Rettenmaier R."/>
            <person name="Kowollik M.-L."/>
            <person name="Liebl W."/>
            <person name="Zverlov V."/>
        </authorList>
    </citation>
    <scope>NUCLEOTIDE SEQUENCE [LARGE SCALE GENOMIC DNA]</scope>
    <source>
        <strain evidence="1 2">MA18</strain>
    </source>
</reference>
<dbReference type="InterPro" id="IPR011989">
    <property type="entry name" value="ARM-like"/>
</dbReference>
<protein>
    <recommendedName>
        <fullName evidence="3">HEAT repeat domain-containing protein</fullName>
    </recommendedName>
</protein>
<proteinExistence type="predicted"/>
<dbReference type="Proteomes" id="UP000306409">
    <property type="component" value="Chromosome"/>
</dbReference>
<dbReference type="KEGG" id="rher:EHE19_008780"/>
<dbReference type="EMBL" id="CP061336">
    <property type="protein sequence ID" value="QNU68474.1"/>
    <property type="molecule type" value="Genomic_DNA"/>
</dbReference>
<name>A0A4V6EP66_9FIRM</name>
<gene>
    <name evidence="1" type="ORF">EHE19_008780</name>
</gene>
<dbReference type="SUPFAM" id="SSF48371">
    <property type="entry name" value="ARM repeat"/>
    <property type="match status" value="1"/>
</dbReference>
<evidence type="ECO:0000313" key="2">
    <source>
        <dbReference type="Proteomes" id="UP000306409"/>
    </source>
</evidence>
<dbReference type="Gene3D" id="1.25.10.10">
    <property type="entry name" value="Leucine-rich Repeat Variant"/>
    <property type="match status" value="1"/>
</dbReference>
<accession>A0A4V6EP66</accession>
<sequence>MKKVDILLSLEKDELPELAKTIDKNDISLLIELLNEKNDKIRYAAFLLLQNRSIYCNDVYLYWDTFNEKLKNENSYQRSLGAMLLAENVRWDSQNKINNSISSYLMLLNDEKPITIRQCIQSLNKIIPFKKHLHILIAAKLMSIEILDIKETMRKPILTDILGVLIEIRKYQTNNEIENYINKALLGGIIDKKTKKQIELLLQLTSNC</sequence>
<organism evidence="1 2">
    <name type="scientific">Ruminiclostridium herbifermentans</name>
    <dbReference type="NCBI Taxonomy" id="2488810"/>
    <lineage>
        <taxon>Bacteria</taxon>
        <taxon>Bacillati</taxon>
        <taxon>Bacillota</taxon>
        <taxon>Clostridia</taxon>
        <taxon>Eubacteriales</taxon>
        <taxon>Oscillospiraceae</taxon>
        <taxon>Ruminiclostridium</taxon>
    </lineage>
</organism>
<dbReference type="RefSeq" id="WP_137696296.1">
    <property type="nucleotide sequence ID" value="NZ_CP061336.1"/>
</dbReference>
<evidence type="ECO:0008006" key="3">
    <source>
        <dbReference type="Google" id="ProtNLM"/>
    </source>
</evidence>
<dbReference type="InterPro" id="IPR016024">
    <property type="entry name" value="ARM-type_fold"/>
</dbReference>
<dbReference type="AlphaFoldDB" id="A0A4V6EP66"/>
<evidence type="ECO:0000313" key="1">
    <source>
        <dbReference type="EMBL" id="QNU68474.1"/>
    </source>
</evidence>
<dbReference type="OrthoDB" id="1951221at2"/>